<reference evidence="1" key="2">
    <citation type="submission" date="2025-09" db="UniProtKB">
        <authorList>
            <consortium name="Ensembl"/>
        </authorList>
    </citation>
    <scope>IDENTIFICATION</scope>
</reference>
<protein>
    <submittedName>
        <fullName evidence="1">Uncharacterized protein</fullName>
    </submittedName>
</protein>
<evidence type="ECO:0000313" key="1">
    <source>
        <dbReference type="Ensembl" id="ENSNVIP00000012664.1"/>
    </source>
</evidence>
<dbReference type="AlphaFoldDB" id="A0A8C7ARA4"/>
<reference evidence="1" key="1">
    <citation type="submission" date="2025-08" db="UniProtKB">
        <authorList>
            <consortium name="Ensembl"/>
        </authorList>
    </citation>
    <scope>IDENTIFICATION</scope>
</reference>
<organism evidence="1 2">
    <name type="scientific">Neovison vison</name>
    <name type="common">American mink</name>
    <name type="synonym">Mustela vison</name>
    <dbReference type="NCBI Taxonomy" id="452646"/>
    <lineage>
        <taxon>Eukaryota</taxon>
        <taxon>Metazoa</taxon>
        <taxon>Chordata</taxon>
        <taxon>Craniata</taxon>
        <taxon>Vertebrata</taxon>
        <taxon>Euteleostomi</taxon>
        <taxon>Mammalia</taxon>
        <taxon>Eutheria</taxon>
        <taxon>Laurasiatheria</taxon>
        <taxon>Carnivora</taxon>
        <taxon>Caniformia</taxon>
        <taxon>Musteloidea</taxon>
        <taxon>Mustelidae</taxon>
        <taxon>Mustelinae</taxon>
        <taxon>Neogale</taxon>
    </lineage>
</organism>
<dbReference type="GeneTree" id="ENSGT01150000289115"/>
<sequence length="50" mass="5943">MAFVLELPCIYSALILQDEVLLRRKWKPRKQNQKSLLMTRALDFLTKPLL</sequence>
<keyword evidence="2" id="KW-1185">Reference proteome</keyword>
<name>A0A8C7ARA4_NEOVI</name>
<dbReference type="Ensembl" id="ENSNVIT00000014864.1">
    <property type="protein sequence ID" value="ENSNVIP00000012664.1"/>
    <property type="gene ID" value="ENSNVIG00000010049.1"/>
</dbReference>
<accession>A0A8C7ARA4</accession>
<proteinExistence type="predicted"/>
<evidence type="ECO:0000313" key="2">
    <source>
        <dbReference type="Proteomes" id="UP000694425"/>
    </source>
</evidence>
<dbReference type="Proteomes" id="UP000694425">
    <property type="component" value="Unplaced"/>
</dbReference>